<sequence length="309" mass="33965">MPELIATRAAYGDALLKLGHENNKVVVLDADLSHATMTHKFASAFPDRFFNAGIAEANMTGMAVGLSEMGYIPVISTFAMFGTGRAYEQVRNSIGYPHSNVKLAMSHAGITLGEDGGSHETIEDISLMRGIPGMTVICPADAHQTKKALEAAVEMEGPVYLRLARMPSPVLEDKPFEIGKGQVYKEGQDAVLFTCGLMLHKALHVAEKLSKMNMQISVVNIHTIKPMDTELIKKYAEKCKKVITLEEHSVYGGLGDAVADILLERGQYPIKKLGIMDVFGQSGKPEELLRHYRLDEESIEEDVIKFMNK</sequence>
<reference evidence="5 6" key="1">
    <citation type="submission" date="2016-10" db="EMBL/GenBank/DDBJ databases">
        <authorList>
            <person name="de Groot N.N."/>
        </authorList>
    </citation>
    <scope>NUCLEOTIDE SEQUENCE [LARGE SCALE GENOMIC DNA]</scope>
    <source>
        <strain evidence="5 6">CGMCC 1.5058</strain>
    </source>
</reference>
<dbReference type="InterPro" id="IPR051157">
    <property type="entry name" value="PDH/Transketolase"/>
</dbReference>
<gene>
    <name evidence="5" type="ORF">SAMN05421804_102114</name>
</gene>
<dbReference type="CDD" id="cd07033">
    <property type="entry name" value="TPP_PYR_DXS_TK_like"/>
    <property type="match status" value="1"/>
</dbReference>
<evidence type="ECO:0000256" key="1">
    <source>
        <dbReference type="ARBA" id="ARBA00001964"/>
    </source>
</evidence>
<accession>A0A1G8JW30</accession>
<comment type="similarity">
    <text evidence="2">Belongs to the transketolase family.</text>
</comment>
<dbReference type="SUPFAM" id="SSF52922">
    <property type="entry name" value="TK C-terminal domain-like"/>
    <property type="match status" value="1"/>
</dbReference>
<comment type="cofactor">
    <cofactor evidence="1">
        <name>thiamine diphosphate</name>
        <dbReference type="ChEBI" id="CHEBI:58937"/>
    </cofactor>
</comment>
<feature type="domain" description="Transketolase-like pyrimidine-binding" evidence="4">
    <location>
        <begin position="5"/>
        <end position="170"/>
    </location>
</feature>
<dbReference type="RefSeq" id="WP_031577657.1">
    <property type="nucleotide sequence ID" value="NZ_FNDZ01000002.1"/>
</dbReference>
<dbReference type="InterPro" id="IPR005475">
    <property type="entry name" value="Transketolase-like_Pyr-bd"/>
</dbReference>
<dbReference type="InterPro" id="IPR029061">
    <property type="entry name" value="THDP-binding"/>
</dbReference>
<dbReference type="Gene3D" id="3.40.50.920">
    <property type="match status" value="1"/>
</dbReference>
<proteinExistence type="inferred from homology"/>
<dbReference type="PANTHER" id="PTHR43825:SF1">
    <property type="entry name" value="TRANSKETOLASE-LIKE PYRIMIDINE-BINDING DOMAIN-CONTAINING PROTEIN"/>
    <property type="match status" value="1"/>
</dbReference>
<dbReference type="EMBL" id="FNDZ01000002">
    <property type="protein sequence ID" value="SDI34780.1"/>
    <property type="molecule type" value="Genomic_DNA"/>
</dbReference>
<dbReference type="InterPro" id="IPR009014">
    <property type="entry name" value="Transketo_C/PFOR_II"/>
</dbReference>
<keyword evidence="3" id="KW-0786">Thiamine pyrophosphate</keyword>
<dbReference type="FunFam" id="3.40.50.970:FF:000129">
    <property type="entry name" value="Transketolase"/>
    <property type="match status" value="1"/>
</dbReference>
<dbReference type="PANTHER" id="PTHR43825">
    <property type="entry name" value="PYRUVATE DEHYDROGENASE E1 COMPONENT"/>
    <property type="match status" value="1"/>
</dbReference>
<evidence type="ECO:0000313" key="5">
    <source>
        <dbReference type="EMBL" id="SDI34780.1"/>
    </source>
</evidence>
<evidence type="ECO:0000256" key="3">
    <source>
        <dbReference type="ARBA" id="ARBA00023052"/>
    </source>
</evidence>
<organism evidence="5 6">
    <name type="scientific">Proteiniclasticum ruminis</name>
    <dbReference type="NCBI Taxonomy" id="398199"/>
    <lineage>
        <taxon>Bacteria</taxon>
        <taxon>Bacillati</taxon>
        <taxon>Bacillota</taxon>
        <taxon>Clostridia</taxon>
        <taxon>Eubacteriales</taxon>
        <taxon>Clostridiaceae</taxon>
        <taxon>Proteiniclasticum</taxon>
    </lineage>
</organism>
<dbReference type="SUPFAM" id="SSF52518">
    <property type="entry name" value="Thiamin diphosphate-binding fold (THDP-binding)"/>
    <property type="match status" value="1"/>
</dbReference>
<dbReference type="Pfam" id="PF02779">
    <property type="entry name" value="Transket_pyr"/>
    <property type="match status" value="1"/>
</dbReference>
<dbReference type="Proteomes" id="UP000183255">
    <property type="component" value="Unassembled WGS sequence"/>
</dbReference>
<protein>
    <submittedName>
        <fullName evidence="5">Transketolase</fullName>
    </submittedName>
</protein>
<dbReference type="AlphaFoldDB" id="A0A1G8JW30"/>
<dbReference type="Gene3D" id="3.40.50.970">
    <property type="match status" value="1"/>
</dbReference>
<name>A0A1G8JW30_9CLOT</name>
<evidence type="ECO:0000313" key="6">
    <source>
        <dbReference type="Proteomes" id="UP000183255"/>
    </source>
</evidence>
<dbReference type="InterPro" id="IPR033248">
    <property type="entry name" value="Transketolase_C"/>
</dbReference>
<evidence type="ECO:0000256" key="2">
    <source>
        <dbReference type="ARBA" id="ARBA00007131"/>
    </source>
</evidence>
<dbReference type="Pfam" id="PF02780">
    <property type="entry name" value="Transketolase_C"/>
    <property type="match status" value="1"/>
</dbReference>
<dbReference type="SMART" id="SM00861">
    <property type="entry name" value="Transket_pyr"/>
    <property type="match status" value="1"/>
</dbReference>
<evidence type="ECO:0000259" key="4">
    <source>
        <dbReference type="SMART" id="SM00861"/>
    </source>
</evidence>